<gene>
    <name evidence="1" type="ORF">NCTC10738_03752</name>
</gene>
<dbReference type="AlphaFoldDB" id="A0A380BQN0"/>
<evidence type="ECO:0000313" key="1">
    <source>
        <dbReference type="EMBL" id="SUJ05117.1"/>
    </source>
</evidence>
<name>A0A380BQN0_9GAMM</name>
<dbReference type="EMBL" id="UGYO01000002">
    <property type="protein sequence ID" value="SUJ05117.1"/>
    <property type="molecule type" value="Genomic_DNA"/>
</dbReference>
<protein>
    <submittedName>
        <fullName evidence="1">Predicted nucleotidyltransferase</fullName>
    </submittedName>
</protein>
<evidence type="ECO:0000313" key="2">
    <source>
        <dbReference type="Proteomes" id="UP000254069"/>
    </source>
</evidence>
<dbReference type="InterPro" id="IPR018775">
    <property type="entry name" value="RlaP"/>
</dbReference>
<keyword evidence="2" id="KW-1185">Reference proteome</keyword>
<dbReference type="Proteomes" id="UP000254069">
    <property type="component" value="Unassembled WGS sequence"/>
</dbReference>
<sequence>MSIDIENTMIDKTVREEILSRIKRAEKEHGVRVLYAIESGSRAWGFESPNSDYDVRFIYVHPKDWYLAVDLEDKRDVIEYPIVDEIDINGWDLRKALKLFSKSNPAFVEWLQSPIVYIERGVFAQEARALLSKIYSIDKGIYHYRSMAKANYRGYLRDEMVPIKKYFYVLRPLLSIMWLERYQKPAPIEFEKLRQIVSDRTELNSQILHLLERKKRSLEKEFAPPIPEINEFIEFELKRLESFSNNTEKGEQAMGELNALFHKVLS</sequence>
<dbReference type="GO" id="GO:0016740">
    <property type="term" value="F:transferase activity"/>
    <property type="evidence" value="ECO:0007669"/>
    <property type="project" value="UniProtKB-KW"/>
</dbReference>
<dbReference type="PANTHER" id="PTHR34817">
    <property type="entry name" value="NUCLEOTIDYLTRANSFERASE"/>
    <property type="match status" value="1"/>
</dbReference>
<organism evidence="1 2">
    <name type="scientific">Shewanella algae</name>
    <dbReference type="NCBI Taxonomy" id="38313"/>
    <lineage>
        <taxon>Bacteria</taxon>
        <taxon>Pseudomonadati</taxon>
        <taxon>Pseudomonadota</taxon>
        <taxon>Gammaproteobacteria</taxon>
        <taxon>Alteromonadales</taxon>
        <taxon>Shewanellaceae</taxon>
        <taxon>Shewanella</taxon>
    </lineage>
</organism>
<dbReference type="SUPFAM" id="SSF81301">
    <property type="entry name" value="Nucleotidyltransferase"/>
    <property type="match status" value="1"/>
</dbReference>
<dbReference type="PANTHER" id="PTHR34817:SF2">
    <property type="entry name" value="NUCLEOTIDYLTRANSFERASE"/>
    <property type="match status" value="1"/>
</dbReference>
<proteinExistence type="predicted"/>
<accession>A0A380BQN0</accession>
<dbReference type="InterPro" id="IPR043519">
    <property type="entry name" value="NT_sf"/>
</dbReference>
<reference evidence="1 2" key="1">
    <citation type="submission" date="2018-06" db="EMBL/GenBank/DDBJ databases">
        <authorList>
            <consortium name="Pathogen Informatics"/>
            <person name="Doyle S."/>
        </authorList>
    </citation>
    <scope>NUCLEOTIDE SEQUENCE [LARGE SCALE GENOMIC DNA]</scope>
    <source>
        <strain evidence="1 2">NCTC10738</strain>
    </source>
</reference>
<dbReference type="Pfam" id="PF10127">
    <property type="entry name" value="RlaP"/>
    <property type="match status" value="1"/>
</dbReference>
<keyword evidence="1" id="KW-0808">Transferase</keyword>